<evidence type="ECO:0000313" key="1">
    <source>
        <dbReference type="EMBL" id="NSL87232.1"/>
    </source>
</evidence>
<dbReference type="Proteomes" id="UP000281028">
    <property type="component" value="Unassembled WGS sequence"/>
</dbReference>
<dbReference type="AlphaFoldDB" id="A0A3S1CWU0"/>
<keyword evidence="2" id="KW-1185">Reference proteome</keyword>
<evidence type="ECO:0000313" key="2">
    <source>
        <dbReference type="Proteomes" id="UP000281028"/>
    </source>
</evidence>
<proteinExistence type="predicted"/>
<sequence>MKCLLFLFLCMAVRYTSAQLPHPGGIPVDTFITQPTDTAGIDTLIYDPVLGVSIHKKTVPCLSLGVNTEGWITVVPASGGRGAMIIYTYLCNGVPVTDTIKNAGTGQHQIVLKQQKPGTGTITSPVITIRPASGGEPGTDTLYQPGVPVTAGLKTARPQQPLPSLLTDVITSPNPFAAQLTLSFTCHEAGAVNIGMYNASGRRERYINYQAQQGVNKVNISGEGLSSGLYFINISRQDTVVTMKVLRW</sequence>
<gene>
    <name evidence="1" type="ORF">ECE50_010355</name>
</gene>
<organism evidence="1 2">
    <name type="scientific">Chitinophaga solisilvae</name>
    <dbReference type="NCBI Taxonomy" id="1233460"/>
    <lineage>
        <taxon>Bacteria</taxon>
        <taxon>Pseudomonadati</taxon>
        <taxon>Bacteroidota</taxon>
        <taxon>Chitinophagia</taxon>
        <taxon>Chitinophagales</taxon>
        <taxon>Chitinophagaceae</taxon>
        <taxon>Chitinophaga</taxon>
    </lineage>
</organism>
<accession>A0A3S1CWU0</accession>
<dbReference type="NCBIfam" id="TIGR04183">
    <property type="entry name" value="Por_Secre_tail"/>
    <property type="match status" value="1"/>
</dbReference>
<dbReference type="Pfam" id="PF18962">
    <property type="entry name" value="Por_Secre_tail"/>
    <property type="match status" value="1"/>
</dbReference>
<comment type="caution">
    <text evidence="1">The sequence shown here is derived from an EMBL/GenBank/DDBJ whole genome shotgun (WGS) entry which is preliminary data.</text>
</comment>
<protein>
    <submittedName>
        <fullName evidence="1">T9SS type A sorting domain-containing protein</fullName>
    </submittedName>
</protein>
<name>A0A3S1CWU0_9BACT</name>
<dbReference type="InterPro" id="IPR026444">
    <property type="entry name" value="Secre_tail"/>
</dbReference>
<dbReference type="EMBL" id="RIAR02000001">
    <property type="protein sequence ID" value="NSL87232.1"/>
    <property type="molecule type" value="Genomic_DNA"/>
</dbReference>
<reference evidence="1" key="1">
    <citation type="submission" date="2020-05" db="EMBL/GenBank/DDBJ databases">
        <title>Chitinophaga laudate sp. nov., isolated from a tropical peat swamp.</title>
        <authorList>
            <person name="Goh C.B.S."/>
            <person name="Lee M.S."/>
            <person name="Parimannan S."/>
            <person name="Pasbakhsh P."/>
            <person name="Yule C.M."/>
            <person name="Rajandas H."/>
            <person name="Loke S."/>
            <person name="Croft L."/>
            <person name="Tan J.B.L."/>
        </authorList>
    </citation>
    <scope>NUCLEOTIDE SEQUENCE</scope>
    <source>
        <strain evidence="1">Mgbs1</strain>
    </source>
</reference>